<comment type="subcellular location">
    <subcellularLocation>
        <location evidence="1">Membrane</location>
        <topology evidence="1">Single-pass membrane protein</topology>
    </subcellularLocation>
</comment>
<evidence type="ECO:0000256" key="9">
    <source>
        <dbReference type="ARBA" id="ARBA00023136"/>
    </source>
</evidence>
<evidence type="ECO:0000256" key="3">
    <source>
        <dbReference type="ARBA" id="ARBA00022679"/>
    </source>
</evidence>
<evidence type="ECO:0000313" key="11">
    <source>
        <dbReference type="Proteomes" id="UP000652761"/>
    </source>
</evidence>
<evidence type="ECO:0000256" key="2">
    <source>
        <dbReference type="ARBA" id="ARBA00022553"/>
    </source>
</evidence>
<keyword evidence="6" id="KW-0418">Kinase</keyword>
<proteinExistence type="predicted"/>
<evidence type="ECO:0000256" key="5">
    <source>
        <dbReference type="ARBA" id="ARBA00022741"/>
    </source>
</evidence>
<keyword evidence="4" id="KW-0812">Transmembrane</keyword>
<organism evidence="10 11">
    <name type="scientific">Colocasia esculenta</name>
    <name type="common">Wild taro</name>
    <name type="synonym">Arum esculentum</name>
    <dbReference type="NCBI Taxonomy" id="4460"/>
    <lineage>
        <taxon>Eukaryota</taxon>
        <taxon>Viridiplantae</taxon>
        <taxon>Streptophyta</taxon>
        <taxon>Embryophyta</taxon>
        <taxon>Tracheophyta</taxon>
        <taxon>Spermatophyta</taxon>
        <taxon>Magnoliopsida</taxon>
        <taxon>Liliopsida</taxon>
        <taxon>Araceae</taxon>
        <taxon>Aroideae</taxon>
        <taxon>Colocasieae</taxon>
        <taxon>Colocasia</taxon>
    </lineage>
</organism>
<protein>
    <recommendedName>
        <fullName evidence="12">Protein kinase domain-containing protein</fullName>
    </recommendedName>
</protein>
<keyword evidence="3" id="KW-0808">Transferase</keyword>
<accession>A0A843TCS8</accession>
<dbReference type="AlphaFoldDB" id="A0A843TCS8"/>
<dbReference type="PANTHER" id="PTHR47984">
    <property type="entry name" value="OS01G0323000 PROTEIN"/>
    <property type="match status" value="1"/>
</dbReference>
<keyword evidence="2" id="KW-0597">Phosphoprotein</keyword>
<evidence type="ECO:0008006" key="12">
    <source>
        <dbReference type="Google" id="ProtNLM"/>
    </source>
</evidence>
<keyword evidence="9" id="KW-0472">Membrane</keyword>
<comment type="caution">
    <text evidence="10">The sequence shown here is derived from an EMBL/GenBank/DDBJ whole genome shotgun (WGS) entry which is preliminary data.</text>
</comment>
<dbReference type="InterPro" id="IPR011009">
    <property type="entry name" value="Kinase-like_dom_sf"/>
</dbReference>
<evidence type="ECO:0000256" key="7">
    <source>
        <dbReference type="ARBA" id="ARBA00022840"/>
    </source>
</evidence>
<reference evidence="10" key="1">
    <citation type="submission" date="2017-07" db="EMBL/GenBank/DDBJ databases">
        <title>Taro Niue Genome Assembly and Annotation.</title>
        <authorList>
            <person name="Atibalentja N."/>
            <person name="Keating K."/>
            <person name="Fields C.J."/>
        </authorList>
    </citation>
    <scope>NUCLEOTIDE SEQUENCE</scope>
    <source>
        <strain evidence="10">Niue_2</strain>
        <tissue evidence="10">Leaf</tissue>
    </source>
</reference>
<evidence type="ECO:0000256" key="6">
    <source>
        <dbReference type="ARBA" id="ARBA00022777"/>
    </source>
</evidence>
<sequence>MTAGPTPKLTPTKEALSMINLATFEPKATLQKLTLGDPVEVTKGFHGGYLVRSGGFDDVYRAQLKDDSVVSMKRLIHISGQGDRELTVKMETIGKVKHQNLVPLLG</sequence>
<keyword evidence="7" id="KW-0067">ATP-binding</keyword>
<dbReference type="GO" id="GO:0016301">
    <property type="term" value="F:kinase activity"/>
    <property type="evidence" value="ECO:0007669"/>
    <property type="project" value="UniProtKB-KW"/>
</dbReference>
<evidence type="ECO:0000256" key="4">
    <source>
        <dbReference type="ARBA" id="ARBA00022692"/>
    </source>
</evidence>
<dbReference type="GO" id="GO:0005524">
    <property type="term" value="F:ATP binding"/>
    <property type="evidence" value="ECO:0007669"/>
    <property type="project" value="UniProtKB-KW"/>
</dbReference>
<dbReference type="PANTHER" id="PTHR47984:SF14">
    <property type="entry name" value="OS01G0323000 PROTEIN"/>
    <property type="match status" value="1"/>
</dbReference>
<keyword evidence="11" id="KW-1185">Reference proteome</keyword>
<evidence type="ECO:0000256" key="8">
    <source>
        <dbReference type="ARBA" id="ARBA00022989"/>
    </source>
</evidence>
<dbReference type="OrthoDB" id="786588at2759"/>
<dbReference type="InterPro" id="IPR052232">
    <property type="entry name" value="RLK_Ser/Thr-Kinase"/>
</dbReference>
<keyword evidence="8" id="KW-1133">Transmembrane helix</keyword>
<name>A0A843TCS8_COLES</name>
<gene>
    <name evidence="10" type="ORF">Taro_002434</name>
</gene>
<dbReference type="GO" id="GO:0016020">
    <property type="term" value="C:membrane"/>
    <property type="evidence" value="ECO:0007669"/>
    <property type="project" value="UniProtKB-SubCell"/>
</dbReference>
<dbReference type="SUPFAM" id="SSF56112">
    <property type="entry name" value="Protein kinase-like (PK-like)"/>
    <property type="match status" value="1"/>
</dbReference>
<dbReference type="Proteomes" id="UP000652761">
    <property type="component" value="Unassembled WGS sequence"/>
</dbReference>
<evidence type="ECO:0000313" key="10">
    <source>
        <dbReference type="EMBL" id="MQL70162.1"/>
    </source>
</evidence>
<dbReference type="EMBL" id="NMUH01000058">
    <property type="protein sequence ID" value="MQL70162.1"/>
    <property type="molecule type" value="Genomic_DNA"/>
</dbReference>
<keyword evidence="5" id="KW-0547">Nucleotide-binding</keyword>
<dbReference type="Gene3D" id="3.30.200.20">
    <property type="entry name" value="Phosphorylase Kinase, domain 1"/>
    <property type="match status" value="1"/>
</dbReference>
<evidence type="ECO:0000256" key="1">
    <source>
        <dbReference type="ARBA" id="ARBA00004167"/>
    </source>
</evidence>